<evidence type="ECO:0000256" key="6">
    <source>
        <dbReference type="ARBA" id="ARBA00023015"/>
    </source>
</evidence>
<evidence type="ECO:0000256" key="2">
    <source>
        <dbReference type="ARBA" id="ARBA00006899"/>
    </source>
</evidence>
<evidence type="ECO:0000256" key="10">
    <source>
        <dbReference type="SAM" id="MobiDB-lite"/>
    </source>
</evidence>
<feature type="domain" description="Rrn7/TAF1B N-terminal cyclin" evidence="12">
    <location>
        <begin position="87"/>
        <end position="235"/>
    </location>
</feature>
<comment type="similarity">
    <text evidence="2">Belongs to the RRN7/TAF1B family.</text>
</comment>
<dbReference type="InterPro" id="IPR021752">
    <property type="entry name" value="TF_Rrn7_Zf"/>
</dbReference>
<evidence type="ECO:0000256" key="1">
    <source>
        <dbReference type="ARBA" id="ARBA00004604"/>
    </source>
</evidence>
<dbReference type="InParanoid" id="A0A1J7IXC0"/>
<dbReference type="AlphaFoldDB" id="A0A1J7IXC0"/>
<reference evidence="14 15" key="1">
    <citation type="submission" date="2016-10" db="EMBL/GenBank/DDBJ databases">
        <title>Draft genome sequence of Coniochaeta ligniaria NRRL30616, a lignocellulolytic fungus for bioabatement of inhibitors in plant biomass hydrolysates.</title>
        <authorList>
            <consortium name="DOE Joint Genome Institute"/>
            <person name="Jimenez D.J."/>
            <person name="Hector R.E."/>
            <person name="Riley R."/>
            <person name="Sun H."/>
            <person name="Grigoriev I.V."/>
            <person name="Van Elsas J.D."/>
            <person name="Nichols N.N."/>
        </authorList>
    </citation>
    <scope>NUCLEOTIDE SEQUENCE [LARGE SCALE GENOMIC DNA]</scope>
    <source>
        <strain evidence="14 15">NRRL 30616</strain>
    </source>
</reference>
<dbReference type="GO" id="GO:0042790">
    <property type="term" value="P:nucleolar large rRNA transcription by RNA polymerase I"/>
    <property type="evidence" value="ECO:0007669"/>
    <property type="project" value="TreeGrafter"/>
</dbReference>
<feature type="domain" description="Rrn7/TAF1B C-terminal cyclin" evidence="13">
    <location>
        <begin position="257"/>
        <end position="418"/>
    </location>
</feature>
<name>A0A1J7IXC0_9PEZI</name>
<dbReference type="Pfam" id="PF11781">
    <property type="entry name" value="Zn_ribbon_RRN7"/>
    <property type="match status" value="1"/>
</dbReference>
<keyword evidence="3" id="KW-0479">Metal-binding</keyword>
<dbReference type="GO" id="GO:0008270">
    <property type="term" value="F:zinc ion binding"/>
    <property type="evidence" value="ECO:0007669"/>
    <property type="project" value="UniProtKB-KW"/>
</dbReference>
<dbReference type="Proteomes" id="UP000182658">
    <property type="component" value="Unassembled WGS sequence"/>
</dbReference>
<dbReference type="PANTHER" id="PTHR31576">
    <property type="entry name" value="TATA BOX-BINDING PROTEIN-ASSOCIATED FACTOR RNA POLYMERASE I SUBUNIT B"/>
    <property type="match status" value="1"/>
</dbReference>
<dbReference type="InterPro" id="IPR048540">
    <property type="entry name" value="Rrn7_cyclin_N"/>
</dbReference>
<feature type="compositionally biased region" description="Basic and acidic residues" evidence="10">
    <location>
        <begin position="131"/>
        <end position="144"/>
    </location>
</feature>
<gene>
    <name evidence="14" type="ORF">CONLIGDRAFT_571387</name>
</gene>
<organism evidence="14 15">
    <name type="scientific">Coniochaeta ligniaria NRRL 30616</name>
    <dbReference type="NCBI Taxonomy" id="1408157"/>
    <lineage>
        <taxon>Eukaryota</taxon>
        <taxon>Fungi</taxon>
        <taxon>Dikarya</taxon>
        <taxon>Ascomycota</taxon>
        <taxon>Pezizomycotina</taxon>
        <taxon>Sordariomycetes</taxon>
        <taxon>Sordariomycetidae</taxon>
        <taxon>Coniochaetales</taxon>
        <taxon>Coniochaetaceae</taxon>
        <taxon>Coniochaeta</taxon>
    </lineage>
</organism>
<evidence type="ECO:0000259" key="12">
    <source>
        <dbReference type="Pfam" id="PF20644"/>
    </source>
</evidence>
<dbReference type="GO" id="GO:0001164">
    <property type="term" value="F:RNA polymerase I core promoter sequence-specific DNA binding"/>
    <property type="evidence" value="ECO:0007669"/>
    <property type="project" value="InterPro"/>
</dbReference>
<keyword evidence="4" id="KW-0863">Zinc-finger</keyword>
<evidence type="ECO:0000256" key="7">
    <source>
        <dbReference type="ARBA" id="ARBA00023125"/>
    </source>
</evidence>
<dbReference type="OrthoDB" id="428577at2759"/>
<keyword evidence="15" id="KW-1185">Reference proteome</keyword>
<evidence type="ECO:0000256" key="5">
    <source>
        <dbReference type="ARBA" id="ARBA00022833"/>
    </source>
</evidence>
<proteinExistence type="inferred from homology"/>
<keyword evidence="7" id="KW-0238">DNA-binding</keyword>
<dbReference type="STRING" id="1408157.A0A1J7IXC0"/>
<accession>A0A1J7IXC0</accession>
<feature type="domain" description="RRN7-type" evidence="11">
    <location>
        <begin position="10"/>
        <end position="40"/>
    </location>
</feature>
<dbReference type="Pfam" id="PF20645">
    <property type="entry name" value="Rrn7_cyclin_C"/>
    <property type="match status" value="1"/>
</dbReference>
<dbReference type="Pfam" id="PF20644">
    <property type="entry name" value="Rrn7_cyclin_N"/>
    <property type="match status" value="1"/>
</dbReference>
<keyword evidence="9" id="KW-0539">Nucleus</keyword>
<evidence type="ECO:0000259" key="11">
    <source>
        <dbReference type="Pfam" id="PF11781"/>
    </source>
</evidence>
<evidence type="ECO:0000256" key="4">
    <source>
        <dbReference type="ARBA" id="ARBA00022771"/>
    </source>
</evidence>
<dbReference type="FunCoup" id="A0A1J7IXC0">
    <property type="interactions" value="42"/>
</dbReference>
<evidence type="ECO:0000259" key="13">
    <source>
        <dbReference type="Pfam" id="PF20645"/>
    </source>
</evidence>
<feature type="compositionally biased region" description="Polar residues" evidence="10">
    <location>
        <begin position="145"/>
        <end position="159"/>
    </location>
</feature>
<dbReference type="InterPro" id="IPR048538">
    <property type="entry name" value="Rrn7_cyclin_C"/>
</dbReference>
<feature type="region of interest" description="Disordered" evidence="10">
    <location>
        <begin position="131"/>
        <end position="171"/>
    </location>
</feature>
<sequence>MEGRELRRFPKGQTCSECPAKRYYQESGFRYCQNGHRVEGFIEYDVDLEGDNYGKAGTISRKTKEKREKQHKHLSGNAARELYLECLQLVLRKQLAWLVRERGLPAELETVVRDLWDLRVRNFGGLRAVDEKGKGKGRDAKSEPESGSESEMLFSSQGETDGESGAEASARVKGSRIKNWAVKEGQKWPMPRLLDTLALCYLGCLAMRLPVRIGDLLRWARSGRLLLVRAIADIPVKMRDRLQPQYKNMIRGRYSSLTGGEFHTVVTDLVMGYQKNFDMVFPPLNTPLLLLRYLRELALPLEAYVYAEKLVSLLRLEFSFSTAGHTPFKDPETLLIASIVLAVKLLYPFEEEQQYWASKNDRPSLAGLSIDWTRWAESYLSQKQQTGYRRDFETTSSADVYDMTSEEIDSYLDWYQETQITADQARTDNMADVRDIDRLFPLDQAAPPALSEADGEEDEAEIETRIEEVREHISWARLRGSIDRGDDDDGVIKPGKRHWRYQSVEDLNGPAKVFHEKAAEYSGLSLDQLLQAVFRLEQKLLYWQQVEKGGIDIDEMVGIEEGVPSRAVARLLSVKESWS</sequence>
<keyword evidence="6" id="KW-0805">Transcription regulation</keyword>
<evidence type="ECO:0000313" key="15">
    <source>
        <dbReference type="Proteomes" id="UP000182658"/>
    </source>
</evidence>
<keyword evidence="5" id="KW-0862">Zinc</keyword>
<dbReference type="PANTHER" id="PTHR31576:SF2">
    <property type="entry name" value="TATA BOX-BINDING PROTEIN-ASSOCIATED FACTOR RNA POLYMERASE I SUBUNIT B"/>
    <property type="match status" value="1"/>
</dbReference>
<protein>
    <recommendedName>
        <fullName evidence="16">RRN7-type domain-containing protein</fullName>
    </recommendedName>
</protein>
<evidence type="ECO:0000313" key="14">
    <source>
        <dbReference type="EMBL" id="OIW32142.1"/>
    </source>
</evidence>
<comment type="subcellular location">
    <subcellularLocation>
        <location evidence="1">Nucleus</location>
        <location evidence="1">Nucleolus</location>
    </subcellularLocation>
</comment>
<evidence type="ECO:0000256" key="9">
    <source>
        <dbReference type="ARBA" id="ARBA00023242"/>
    </source>
</evidence>
<dbReference type="InterPro" id="IPR033599">
    <property type="entry name" value="TAF1B/Rrn7"/>
</dbReference>
<evidence type="ECO:0000256" key="3">
    <source>
        <dbReference type="ARBA" id="ARBA00022723"/>
    </source>
</evidence>
<dbReference type="GO" id="GO:0070860">
    <property type="term" value="C:RNA polymerase I core factor complex"/>
    <property type="evidence" value="ECO:0007669"/>
    <property type="project" value="InterPro"/>
</dbReference>
<evidence type="ECO:0000256" key="8">
    <source>
        <dbReference type="ARBA" id="ARBA00023163"/>
    </source>
</evidence>
<evidence type="ECO:0008006" key="16">
    <source>
        <dbReference type="Google" id="ProtNLM"/>
    </source>
</evidence>
<dbReference type="EMBL" id="KV875095">
    <property type="protein sequence ID" value="OIW32142.1"/>
    <property type="molecule type" value="Genomic_DNA"/>
</dbReference>
<keyword evidence="8" id="KW-0804">Transcription</keyword>